<dbReference type="InterPro" id="IPR036329">
    <property type="entry name" value="Aro-AA_hydroxylase_C_sf"/>
</dbReference>
<keyword evidence="9" id="KW-0175">Coiled coil</keyword>
<dbReference type="GO" id="GO:0004505">
    <property type="term" value="F:phenylalanine 4-monooxygenase activity"/>
    <property type="evidence" value="ECO:0007669"/>
    <property type="project" value="UniProtKB-EC"/>
</dbReference>
<evidence type="ECO:0000256" key="3">
    <source>
        <dbReference type="ARBA" id="ARBA00011995"/>
    </source>
</evidence>
<evidence type="ECO:0000259" key="10">
    <source>
        <dbReference type="PROSITE" id="PS51410"/>
    </source>
</evidence>
<evidence type="ECO:0000256" key="1">
    <source>
        <dbReference type="ARBA" id="ARBA00001954"/>
    </source>
</evidence>
<keyword evidence="6 8" id="KW-0408">Iron</keyword>
<feature type="coiled-coil region" evidence="9">
    <location>
        <begin position="499"/>
        <end position="526"/>
    </location>
</feature>
<dbReference type="PROSITE" id="PS51671">
    <property type="entry name" value="ACT"/>
    <property type="match status" value="1"/>
</dbReference>
<reference evidence="12 13" key="1">
    <citation type="submission" date="2018-08" db="EMBL/GenBank/DDBJ databases">
        <title>Aphanomyces genome sequencing and annotation.</title>
        <authorList>
            <person name="Minardi D."/>
            <person name="Oidtmann B."/>
            <person name="Van Der Giezen M."/>
            <person name="Studholme D.J."/>
        </authorList>
    </citation>
    <scope>NUCLEOTIDE SEQUENCE [LARGE SCALE GENOMIC DNA]</scope>
    <source>
        <strain evidence="12 13">SA</strain>
    </source>
</reference>
<dbReference type="CDD" id="cd04905">
    <property type="entry name" value="ACT_CM-PDT"/>
    <property type="match status" value="1"/>
</dbReference>
<comment type="caution">
    <text evidence="12">The sequence shown here is derived from an EMBL/GenBank/DDBJ whole genome shotgun (WGS) entry which is preliminary data.</text>
</comment>
<dbReference type="InterPro" id="IPR001273">
    <property type="entry name" value="ArAA_hydroxylase"/>
</dbReference>
<gene>
    <name evidence="12" type="ORF">DYB38_000665</name>
</gene>
<comment type="cofactor">
    <cofactor evidence="1 8">
        <name>Fe(2+)</name>
        <dbReference type="ChEBI" id="CHEBI:29033"/>
    </cofactor>
</comment>
<dbReference type="AlphaFoldDB" id="A0A397D3F5"/>
<feature type="domain" description="ACT" evidence="11">
    <location>
        <begin position="108"/>
        <end position="185"/>
    </location>
</feature>
<dbReference type="PANTHER" id="PTHR11473:SF24">
    <property type="entry name" value="PHENYLALANINE-4-HYDROXYLASE"/>
    <property type="match status" value="1"/>
</dbReference>
<evidence type="ECO:0000256" key="7">
    <source>
        <dbReference type="ARBA" id="ARBA00023033"/>
    </source>
</evidence>
<dbReference type="PROSITE" id="PS51410">
    <property type="entry name" value="BH4_AAA_HYDROXYL_2"/>
    <property type="match status" value="1"/>
</dbReference>
<dbReference type="PANTHER" id="PTHR11473">
    <property type="entry name" value="AROMATIC AMINO ACID HYDROXYLASE"/>
    <property type="match status" value="1"/>
</dbReference>
<evidence type="ECO:0000313" key="13">
    <source>
        <dbReference type="Proteomes" id="UP000265716"/>
    </source>
</evidence>
<protein>
    <recommendedName>
        <fullName evidence="3">phenylalanine 4-monooxygenase</fullName>
        <ecNumber evidence="3">1.14.16.1</ecNumber>
    </recommendedName>
</protein>
<keyword evidence="5" id="KW-0560">Oxidoreductase</keyword>
<dbReference type="InterPro" id="IPR045865">
    <property type="entry name" value="ACT-like_dom_sf"/>
</dbReference>
<comment type="similarity">
    <text evidence="2">Belongs to the biopterin-dependent aromatic amino acid hydroxylase family.</text>
</comment>
<dbReference type="VEuPathDB" id="FungiDB:H257_03087"/>
<dbReference type="SUPFAM" id="SSF55021">
    <property type="entry name" value="ACT-like"/>
    <property type="match status" value="1"/>
</dbReference>
<evidence type="ECO:0000259" key="11">
    <source>
        <dbReference type="PROSITE" id="PS51671"/>
    </source>
</evidence>
<dbReference type="VEuPathDB" id="FungiDB:H257_03088"/>
<feature type="binding site" evidence="8">
    <location>
        <position position="313"/>
    </location>
    <ligand>
        <name>Fe cation</name>
        <dbReference type="ChEBI" id="CHEBI:24875"/>
    </ligand>
</feature>
<dbReference type="SUPFAM" id="SSF56534">
    <property type="entry name" value="Aromatic aminoacid monoxygenases, catalytic and oligomerization domains"/>
    <property type="match status" value="1"/>
</dbReference>
<dbReference type="InterPro" id="IPR002912">
    <property type="entry name" value="ACT_dom"/>
</dbReference>
<organism evidence="12 13">
    <name type="scientific">Aphanomyces astaci</name>
    <name type="common">Crayfish plague agent</name>
    <dbReference type="NCBI Taxonomy" id="112090"/>
    <lineage>
        <taxon>Eukaryota</taxon>
        <taxon>Sar</taxon>
        <taxon>Stramenopiles</taxon>
        <taxon>Oomycota</taxon>
        <taxon>Saprolegniomycetes</taxon>
        <taxon>Saprolegniales</taxon>
        <taxon>Verrucalvaceae</taxon>
        <taxon>Aphanomyces</taxon>
    </lineage>
</organism>
<dbReference type="Proteomes" id="UP000265716">
    <property type="component" value="Unassembled WGS sequence"/>
</dbReference>
<keyword evidence="4 8" id="KW-0479">Metal-binding</keyword>
<dbReference type="Gene3D" id="3.30.70.260">
    <property type="match status" value="1"/>
</dbReference>
<accession>A0A397D3F5</accession>
<sequence length="785" mass="88394">MRVYLAQLLKSSDIVPVCIFLYPPTTTTTMAFRTTTSRLAAAVLSSSRSHAFRQTARLTTASLPSIARSTLARSFGPSTHKSLSPAAQFVRAYSQTAVVRGLDKPKTSLLLETNDGPGSLQDVLKFFWKHDVNMVRIESRPTKGPAPDYAFYIDFDGRPGETAVDDLLDDLKRHCKQILVLNDKKGTINDLDLTVKIKTWGVVYDRMEDMWAKYACDEFKYILPLLESNCGYGRDNIPQAQDISDFLKECTGFTLRPVAGLLSARDFLNGLAFRVFFSTQVHPKGKVPHLNQHSCYLRHHSVPLYTPEPDICHELMGHAPMFADPDFADFSHEIGLASLGASDEEIERLATCYWFSVEFGVCMQNGEKKAYGAGLLSSFGELEYACSPTRPAGGEAAFPEYRPWNPVDAAKQKYPITTYQPVYYVADSLADAKARMREFTEDMKKPFYARYNPYQQTISVDRAVSVQLMAAKDGSESLTSDETIHDDELVAVPKRKRIRKRAMDELAYLKGQVAEYTQQLHALQAKVPDLAAVSQWEGRSRRQAAERAAVEQENHKLKAALEGQLKIVESLVKIVTKRPKLAEEMYLDVGARHDALPADPAVRVARMHAMVDAEYPKWEGHFITKRLLDPPVATAPAIETNVQYVDERIGFDCIMRRALNVNVHDCASILWTMYFENMDITLVISKADSSDKCTVKYYAHGTLPCKSRQDVTPLELLTLNNDTDDDDNEDDIMSMPAAYHMEFAQFMMASYRDNLESLSIHIDHTLLAVMDPLDTKRTLYDSRPE</sequence>
<dbReference type="EC" id="1.14.16.1" evidence="3"/>
<dbReference type="Gene3D" id="1.10.800.10">
    <property type="entry name" value="Aromatic amino acid hydroxylase"/>
    <property type="match status" value="1"/>
</dbReference>
<feature type="binding site" evidence="8">
    <location>
        <position position="318"/>
    </location>
    <ligand>
        <name>Fe cation</name>
        <dbReference type="ChEBI" id="CHEBI:24875"/>
    </ligand>
</feature>
<evidence type="ECO:0000313" key="12">
    <source>
        <dbReference type="EMBL" id="RHY57929.1"/>
    </source>
</evidence>
<dbReference type="InterPro" id="IPR019774">
    <property type="entry name" value="Aromatic-AA_hydroxylase_C"/>
</dbReference>
<feature type="domain" description="Biopterin-dependent aromatic amino acid hydroxylase family profile" evidence="10">
    <location>
        <begin position="198"/>
        <end position="489"/>
    </location>
</feature>
<proteinExistence type="inferred from homology"/>
<evidence type="ECO:0000256" key="9">
    <source>
        <dbReference type="SAM" id="Coils"/>
    </source>
</evidence>
<evidence type="ECO:0000256" key="8">
    <source>
        <dbReference type="PIRSR" id="PIRSR601273-2"/>
    </source>
</evidence>
<dbReference type="GO" id="GO:0005506">
    <property type="term" value="F:iron ion binding"/>
    <property type="evidence" value="ECO:0007669"/>
    <property type="project" value="InterPro"/>
</dbReference>
<keyword evidence="7" id="KW-0503">Monooxygenase</keyword>
<evidence type="ECO:0000256" key="6">
    <source>
        <dbReference type="ARBA" id="ARBA00023004"/>
    </source>
</evidence>
<evidence type="ECO:0000256" key="5">
    <source>
        <dbReference type="ARBA" id="ARBA00023002"/>
    </source>
</evidence>
<evidence type="ECO:0000256" key="2">
    <source>
        <dbReference type="ARBA" id="ARBA00009712"/>
    </source>
</evidence>
<dbReference type="Pfam" id="PF00351">
    <property type="entry name" value="Biopterin_H"/>
    <property type="match status" value="1"/>
</dbReference>
<dbReference type="PRINTS" id="PR00372">
    <property type="entry name" value="FYWHYDRXLASE"/>
</dbReference>
<dbReference type="InterPro" id="IPR036951">
    <property type="entry name" value="ArAA_hydroxylase_sf"/>
</dbReference>
<name>A0A397D3F5_APHAT</name>
<feature type="binding site" evidence="8">
    <location>
        <position position="358"/>
    </location>
    <ligand>
        <name>Fe cation</name>
        <dbReference type="ChEBI" id="CHEBI:24875"/>
    </ligand>
</feature>
<dbReference type="EMBL" id="QUTC01005461">
    <property type="protein sequence ID" value="RHY57929.1"/>
    <property type="molecule type" value="Genomic_DNA"/>
</dbReference>
<evidence type="ECO:0000256" key="4">
    <source>
        <dbReference type="ARBA" id="ARBA00022723"/>
    </source>
</evidence>